<evidence type="ECO:0000313" key="3">
    <source>
        <dbReference type="Proteomes" id="UP000239047"/>
    </source>
</evidence>
<dbReference type="Proteomes" id="UP000239047">
    <property type="component" value="Unassembled WGS sequence"/>
</dbReference>
<comment type="caution">
    <text evidence="2">The sequence shown here is derived from an EMBL/GenBank/DDBJ whole genome shotgun (WGS) entry which is preliminary data.</text>
</comment>
<sequence>MGSLKKVAGILFAVVILTACNTNNLNESQEDHPYKQKEGSANILERDREILDNRDDGTYIDADDGGTEANNDPWDGIGGEETDNER</sequence>
<keyword evidence="3" id="KW-1185">Reference proteome</keyword>
<gene>
    <name evidence="2" type="ORF">C4B60_09090</name>
</gene>
<reference evidence="2 3" key="1">
    <citation type="submission" date="2018-02" db="EMBL/GenBank/DDBJ databases">
        <title>Jeotgalibacillus proteolyticum sp. nov. a protease producing bacterium isolated from ocean sediments of Laizhou Bay.</title>
        <authorList>
            <person name="Li Y."/>
        </authorList>
    </citation>
    <scope>NUCLEOTIDE SEQUENCE [LARGE SCALE GENOMIC DNA]</scope>
    <source>
        <strain evidence="2 3">22-7</strain>
    </source>
</reference>
<dbReference type="RefSeq" id="WP_104057678.1">
    <property type="nucleotide sequence ID" value="NZ_PREZ01000003.1"/>
</dbReference>
<name>A0A2S5GD64_9BACL</name>
<dbReference type="EMBL" id="PREZ01000003">
    <property type="protein sequence ID" value="PPA70929.1"/>
    <property type="molecule type" value="Genomic_DNA"/>
</dbReference>
<dbReference type="OrthoDB" id="2454454at2"/>
<organism evidence="2 3">
    <name type="scientific">Jeotgalibacillus proteolyticus</name>
    <dbReference type="NCBI Taxonomy" id="2082395"/>
    <lineage>
        <taxon>Bacteria</taxon>
        <taxon>Bacillati</taxon>
        <taxon>Bacillota</taxon>
        <taxon>Bacilli</taxon>
        <taxon>Bacillales</taxon>
        <taxon>Caryophanaceae</taxon>
        <taxon>Jeotgalibacillus</taxon>
    </lineage>
</organism>
<accession>A0A2S5GD64</accession>
<evidence type="ECO:0008006" key="4">
    <source>
        <dbReference type="Google" id="ProtNLM"/>
    </source>
</evidence>
<evidence type="ECO:0000313" key="2">
    <source>
        <dbReference type="EMBL" id="PPA70929.1"/>
    </source>
</evidence>
<proteinExistence type="predicted"/>
<protein>
    <recommendedName>
        <fullName evidence="4">Lipoprotein</fullName>
    </recommendedName>
</protein>
<dbReference type="AlphaFoldDB" id="A0A2S5GD64"/>
<dbReference type="PROSITE" id="PS51257">
    <property type="entry name" value="PROKAR_LIPOPROTEIN"/>
    <property type="match status" value="1"/>
</dbReference>
<evidence type="ECO:0000256" key="1">
    <source>
        <dbReference type="SAM" id="MobiDB-lite"/>
    </source>
</evidence>
<feature type="region of interest" description="Disordered" evidence="1">
    <location>
        <begin position="25"/>
        <end position="86"/>
    </location>
</feature>
<feature type="compositionally biased region" description="Basic and acidic residues" evidence="1">
    <location>
        <begin position="29"/>
        <end position="57"/>
    </location>
</feature>